<dbReference type="GO" id="GO:0000139">
    <property type="term" value="C:Golgi membrane"/>
    <property type="evidence" value="ECO:0007669"/>
    <property type="project" value="TreeGrafter"/>
</dbReference>
<dbReference type="InterPro" id="IPR013880">
    <property type="entry name" value="Yos1"/>
</dbReference>
<evidence type="ECO:0008006" key="9">
    <source>
        <dbReference type="Google" id="ProtNLM"/>
    </source>
</evidence>
<keyword evidence="3" id="KW-0812">Transmembrane</keyword>
<name>I3T6B4_LOTJA</name>
<evidence type="ECO:0000256" key="5">
    <source>
        <dbReference type="ARBA" id="ARBA00022989"/>
    </source>
</evidence>
<organism evidence="8">
    <name type="scientific">Lotus japonicus</name>
    <name type="common">Lotus corniculatus var. japonicus</name>
    <dbReference type="NCBI Taxonomy" id="34305"/>
    <lineage>
        <taxon>Eukaryota</taxon>
        <taxon>Viridiplantae</taxon>
        <taxon>Streptophyta</taxon>
        <taxon>Embryophyta</taxon>
        <taxon>Tracheophyta</taxon>
        <taxon>Spermatophyta</taxon>
        <taxon>Magnoliopsida</taxon>
        <taxon>eudicotyledons</taxon>
        <taxon>Gunneridae</taxon>
        <taxon>Pentapetalae</taxon>
        <taxon>rosids</taxon>
        <taxon>fabids</taxon>
        <taxon>Fabales</taxon>
        <taxon>Fabaceae</taxon>
        <taxon>Papilionoideae</taxon>
        <taxon>50 kb inversion clade</taxon>
        <taxon>NPAAA clade</taxon>
        <taxon>Hologalegina</taxon>
        <taxon>robinioid clade</taxon>
        <taxon>Loteae</taxon>
        <taxon>Lotus</taxon>
    </lineage>
</organism>
<reference evidence="8" key="1">
    <citation type="submission" date="2012-05" db="EMBL/GenBank/DDBJ databases">
        <authorList>
            <person name="Krishnakumar V."/>
            <person name="Cheung F."/>
            <person name="Xiao Y."/>
            <person name="Chan A."/>
            <person name="Moskal W.A."/>
            <person name="Town C.D."/>
        </authorList>
    </citation>
    <scope>NUCLEOTIDE SEQUENCE</scope>
</reference>
<dbReference type="Pfam" id="PF08571">
    <property type="entry name" value="Yos1"/>
    <property type="match status" value="1"/>
</dbReference>
<dbReference type="GO" id="GO:0005789">
    <property type="term" value="C:endoplasmic reticulum membrane"/>
    <property type="evidence" value="ECO:0007669"/>
    <property type="project" value="TreeGrafter"/>
</dbReference>
<dbReference type="EMBL" id="BT148262">
    <property type="protein sequence ID" value="AFK48056.1"/>
    <property type="molecule type" value="mRNA"/>
</dbReference>
<evidence type="ECO:0000256" key="3">
    <source>
        <dbReference type="ARBA" id="ARBA00022692"/>
    </source>
</evidence>
<dbReference type="PANTHER" id="PTHR15858:SF0">
    <property type="entry name" value="IMMEDIATE EARLY RESPONSE 3-INTERACTING PROTEIN 1"/>
    <property type="match status" value="1"/>
</dbReference>
<evidence type="ECO:0000256" key="4">
    <source>
        <dbReference type="ARBA" id="ARBA00022927"/>
    </source>
</evidence>
<comment type="subcellular location">
    <subcellularLocation>
        <location evidence="1">Membrane</location>
    </subcellularLocation>
</comment>
<dbReference type="RefSeq" id="XP_057441849.1">
    <property type="nucleotide sequence ID" value="XM_057585866.1"/>
</dbReference>
<keyword evidence="6" id="KW-0472">Membrane</keyword>
<dbReference type="GO" id="GO:0030134">
    <property type="term" value="C:COPII-coated ER to Golgi transport vesicle"/>
    <property type="evidence" value="ECO:0007669"/>
    <property type="project" value="TreeGrafter"/>
</dbReference>
<comment type="similarity">
    <text evidence="7">Belongs to the YOS1 family.</text>
</comment>
<protein>
    <recommendedName>
        <fullName evidence="9">Yos1-like protein</fullName>
    </recommendedName>
</protein>
<dbReference type="RefSeq" id="XP_057441850.1">
    <property type="nucleotide sequence ID" value="XM_057585867.1"/>
</dbReference>
<dbReference type="GO" id="GO:0015031">
    <property type="term" value="P:protein transport"/>
    <property type="evidence" value="ECO:0007669"/>
    <property type="project" value="UniProtKB-KW"/>
</dbReference>
<dbReference type="GeneID" id="130733635"/>
<evidence type="ECO:0000256" key="1">
    <source>
        <dbReference type="ARBA" id="ARBA00004370"/>
    </source>
</evidence>
<dbReference type="PANTHER" id="PTHR15858">
    <property type="entry name" value="IMMEDIATE EARLY RESPONSE 3-INTERACTING PROTEIN 1"/>
    <property type="match status" value="1"/>
</dbReference>
<keyword evidence="5" id="KW-1133">Transmembrane helix</keyword>
<dbReference type="OMA" id="FLCKIGW"/>
<dbReference type="KEGG" id="lja:130733635"/>
<keyword evidence="4" id="KW-0653">Protein transport</keyword>
<dbReference type="AlphaFoldDB" id="I3T6B4"/>
<evidence type="ECO:0000256" key="7">
    <source>
        <dbReference type="ARBA" id="ARBA00024203"/>
    </source>
</evidence>
<evidence type="ECO:0000256" key="6">
    <source>
        <dbReference type="ARBA" id="ARBA00023136"/>
    </source>
</evidence>
<proteinExistence type="evidence at transcript level"/>
<accession>I3T6B4</accession>
<evidence type="ECO:0000256" key="2">
    <source>
        <dbReference type="ARBA" id="ARBA00022448"/>
    </source>
</evidence>
<dbReference type="GO" id="GO:0006888">
    <property type="term" value="P:endoplasmic reticulum to Golgi vesicle-mediated transport"/>
    <property type="evidence" value="ECO:0007669"/>
    <property type="project" value="TreeGrafter"/>
</dbReference>
<dbReference type="OrthoDB" id="15356at2759"/>
<evidence type="ECO:0000313" key="8">
    <source>
        <dbReference type="EMBL" id="AFK48056.1"/>
    </source>
</evidence>
<sequence length="77" mass="8752">MGFWTIIEGFILLSNALAILNEDRFLAPRGWGFSDHLDPRTNTVKRKIIGLIYFCQYGRIPLIVINSITIIAKLVFG</sequence>
<keyword evidence="2" id="KW-0813">Transport</keyword>